<evidence type="ECO:0000259" key="2">
    <source>
        <dbReference type="Pfam" id="PF13166"/>
    </source>
</evidence>
<evidence type="ECO:0000256" key="1">
    <source>
        <dbReference type="SAM" id="Coils"/>
    </source>
</evidence>
<reference evidence="3 4" key="1">
    <citation type="journal article" date="2015" name="Nature">
        <title>rRNA introns, odd ribosomes, and small enigmatic genomes across a large radiation of phyla.</title>
        <authorList>
            <person name="Brown C.T."/>
            <person name="Hug L.A."/>
            <person name="Thomas B.C."/>
            <person name="Sharon I."/>
            <person name="Castelle C.J."/>
            <person name="Singh A."/>
            <person name="Wilkins M.J."/>
            <person name="Williams K.H."/>
            <person name="Banfield J.F."/>
        </authorList>
    </citation>
    <scope>NUCLEOTIDE SEQUENCE [LARGE SCALE GENOMIC DNA]</scope>
</reference>
<dbReference type="GO" id="GO:0006302">
    <property type="term" value="P:double-strand break repair"/>
    <property type="evidence" value="ECO:0007669"/>
    <property type="project" value="TreeGrafter"/>
</dbReference>
<dbReference type="AlphaFoldDB" id="A0A0G4AQJ1"/>
<dbReference type="GO" id="GO:0000731">
    <property type="term" value="P:DNA synthesis involved in DNA repair"/>
    <property type="evidence" value="ECO:0007669"/>
    <property type="project" value="TreeGrafter"/>
</dbReference>
<dbReference type="KEGG" id="pwo:UX70_C0001G0021"/>
<dbReference type="PANTHER" id="PTHR32182:SF0">
    <property type="entry name" value="DNA REPLICATION AND REPAIR PROTEIN RECF"/>
    <property type="match status" value="1"/>
</dbReference>
<protein>
    <recommendedName>
        <fullName evidence="2">Protein CR006 P-loop domain-containing protein</fullName>
    </recommendedName>
</protein>
<dbReference type="SUPFAM" id="SSF52540">
    <property type="entry name" value="P-loop containing nucleoside triphosphate hydrolases"/>
    <property type="match status" value="1"/>
</dbReference>
<feature type="coiled-coil region" evidence="1">
    <location>
        <begin position="114"/>
        <end position="151"/>
    </location>
</feature>
<evidence type="ECO:0000313" key="3">
    <source>
        <dbReference type="EMBL" id="AKM77759.1"/>
    </source>
</evidence>
<dbReference type="Gene3D" id="3.40.50.300">
    <property type="entry name" value="P-loop containing nucleotide triphosphate hydrolases"/>
    <property type="match status" value="1"/>
</dbReference>
<dbReference type="Proteomes" id="UP000035656">
    <property type="component" value="Chromosome"/>
</dbReference>
<organism evidence="3 4">
    <name type="scientific">Candidatus Wolfebacteria bacterium GW2011_GWB1_47_1</name>
    <dbReference type="NCBI Taxonomy" id="1619007"/>
    <lineage>
        <taxon>Bacteria</taxon>
        <taxon>Candidatus Wolfeibacteriota</taxon>
    </lineage>
</organism>
<evidence type="ECO:0000313" key="4">
    <source>
        <dbReference type="Proteomes" id="UP000035656"/>
    </source>
</evidence>
<gene>
    <name evidence="3" type="ORF">UX70_C0001G0021</name>
</gene>
<accession>A0A0G4AQJ1</accession>
<feature type="domain" description="Protein CR006 P-loop" evidence="2">
    <location>
        <begin position="16"/>
        <end position="718"/>
    </location>
</feature>
<proteinExistence type="predicted"/>
<dbReference type="EMBL" id="CP011209">
    <property type="protein sequence ID" value="AKM77759.1"/>
    <property type="molecule type" value="Genomic_DNA"/>
</dbReference>
<sequence length="740" mass="85105">MGMIKKIKKIKNLGIFSNYQWDSGVLADFERYNIFYGWNGTGKTTLTKLFAAIESGSLSEFPNLEYEISSETATFKNGEKFDKKIRVFNQDYIENNIEIAGSKTKPIFILGEENKDIAEQIEKDETLLKELNNSKNEQEKLKEKKETEKGNKFTDVAKVIGANTSGSSLRNYRKPDAEKAFAALIKPELLGDEDINGCLLALKQEEKVSIPEIDTFSFLQALNPIIQESKNLCAQTVEILVIERLKQNIDISRWVEDGLALHLKHGNGSCEFCGQFMPESRMQELVNYFNKEDQELKASLNRSIEQIKGFFRFIEEIVPVDKANLYTEFQTEYVSRLTTFNKERINLLGELGDLIRILEDKKTKTTERIDLEFTISNKLEKSIEEINKTIQGHNGKTANFQNQRDEAQKKLENHYLSEIFQTVKDLEKGIENCDTKIKKIIDGDEQVLGIIELSQKIEKNKATISSEHKACEELNRKLEIFLGRKEITFEVSPHGGYEIKRSGKIAKNLSEGEKTAIAFVYFTVHLNDQGFNVKDGIIVIDDPVSSMDANSLFQAFAFLKNSVENAKQVFIFTHNFDFLRLLINWLNYFYQKQSKPYFMIGNKVLNNERIAEIKKIDPLLIDHESEYHYLCKILLELEIDGSIVSVYHIPNVARKVLETFLMFRVPNSEKTFSKLKRLNFDEIKKTAIYKFTNDQSHITGGGFDPSLVPETQKNVKYLLEMMDATFPEHFDILKQSITES</sequence>
<dbReference type="Pfam" id="PF13166">
    <property type="entry name" value="AAA_13"/>
    <property type="match status" value="1"/>
</dbReference>
<keyword evidence="1" id="KW-0175">Coiled coil</keyword>
<dbReference type="InterPro" id="IPR026866">
    <property type="entry name" value="CR006_AAA"/>
</dbReference>
<dbReference type="PATRIC" id="fig|1619007.4.peg.21"/>
<name>A0A0G4AQJ1_9BACT</name>
<dbReference type="PANTHER" id="PTHR32182">
    <property type="entry name" value="DNA REPLICATION AND REPAIR PROTEIN RECF"/>
    <property type="match status" value="1"/>
</dbReference>
<dbReference type="STRING" id="1619007.UX70_C0001G0021"/>
<dbReference type="InterPro" id="IPR027417">
    <property type="entry name" value="P-loop_NTPase"/>
</dbReference>